<dbReference type="Pfam" id="PF13692">
    <property type="entry name" value="Glyco_trans_1_4"/>
    <property type="match status" value="1"/>
</dbReference>
<dbReference type="Proteomes" id="UP000018211">
    <property type="component" value="Unassembled WGS sequence"/>
</dbReference>
<dbReference type="SUPFAM" id="SSF53756">
    <property type="entry name" value="UDP-Glycosyltransferase/glycogen phosphorylase"/>
    <property type="match status" value="1"/>
</dbReference>
<evidence type="ECO:0000313" key="2">
    <source>
        <dbReference type="Proteomes" id="UP000018211"/>
    </source>
</evidence>
<dbReference type="GO" id="GO:0016757">
    <property type="term" value="F:glycosyltransferase activity"/>
    <property type="evidence" value="ECO:0007669"/>
    <property type="project" value="InterPro"/>
</dbReference>
<organism evidence="1 2">
    <name type="scientific">Vibrio nigripulchritudo SOn1</name>
    <dbReference type="NCBI Taxonomy" id="1238450"/>
    <lineage>
        <taxon>Bacteria</taxon>
        <taxon>Pseudomonadati</taxon>
        <taxon>Pseudomonadota</taxon>
        <taxon>Gammaproteobacteria</taxon>
        <taxon>Vibrionales</taxon>
        <taxon>Vibrionaceae</taxon>
        <taxon>Vibrio</taxon>
    </lineage>
</organism>
<reference evidence="1 2" key="1">
    <citation type="journal article" date="2013" name="ISME J.">
        <title>Comparative genomics of pathogenic lineages of Vibrio nigripulchritudo identifies virulence-associated traits.</title>
        <authorList>
            <person name="Goudenege D."/>
            <person name="Labreuche Y."/>
            <person name="Krin E."/>
            <person name="Ansquer D."/>
            <person name="Mangenot S."/>
            <person name="Calteau A."/>
            <person name="Medigue C."/>
            <person name="Mazel D."/>
            <person name="Polz M.F."/>
            <person name="Le Roux F."/>
        </authorList>
    </citation>
    <scope>NUCLEOTIDE SEQUENCE [LARGE SCALE GENOMIC DNA]</scope>
    <source>
        <strain evidence="1 2">SOn1</strain>
    </source>
</reference>
<gene>
    <name evidence="1" type="ORF">VIBNISOn1_1160081</name>
</gene>
<dbReference type="RefSeq" id="WP_022610378.1">
    <property type="nucleotide sequence ID" value="NZ_LK391965.1"/>
</dbReference>
<dbReference type="Gene3D" id="3.40.50.2000">
    <property type="entry name" value="Glycogen Phosphorylase B"/>
    <property type="match status" value="1"/>
</dbReference>
<accession>A0AAV2VIP2</accession>
<evidence type="ECO:0000313" key="1">
    <source>
        <dbReference type="EMBL" id="CCO44573.1"/>
    </source>
</evidence>
<dbReference type="EMBL" id="CAOF01000020">
    <property type="protein sequence ID" value="CCO44573.1"/>
    <property type="molecule type" value="Genomic_DNA"/>
</dbReference>
<name>A0AAV2VIP2_9VIBR</name>
<protein>
    <submittedName>
        <fullName evidence="1">Glycosyltransferase SypN</fullName>
    </submittedName>
</protein>
<dbReference type="Gene3D" id="3.40.50.11010">
    <property type="match status" value="1"/>
</dbReference>
<dbReference type="AlphaFoldDB" id="A0AAV2VIP2"/>
<sequence>MPRDLIVFGEDWGGLPSSTQHLINRISHNRKVLWVNSIGLRKPRLSVRDMKRAWTKITAPTKKSTDAMQVKPNFPVVTLRTIPAPCSMWARNMAKNWMKSQLLPVIEHYGMKDPILWTSLPTAADLCGELNESAVVYYCCDDFGALTGVDHGCVLQHEQKLVEKADMILASSESLMSKFPENKTQYLPHGVDYSLFSTQVTRAIDLPTDGRPIAGFYGSLSNWLDYDMLDQVFRSMPEWHFVFIGQLELATNPLPNLPNVHWLGPKPHHALPSYSRHWQASMLPFVDNEQIKACNPLKLLEYITAGTPIVTTDFPALQPFKKLVHCVRSPREFKSALENSQFMINQSQPEAAARHSWDNRARELEVWLEAL</sequence>
<proteinExistence type="predicted"/>
<comment type="caution">
    <text evidence="1">The sequence shown here is derived from an EMBL/GenBank/DDBJ whole genome shotgun (WGS) entry which is preliminary data.</text>
</comment>